<comment type="caution">
    <text evidence="4">The sequence shown here is derived from an EMBL/GenBank/DDBJ whole genome shotgun (WGS) entry which is preliminary data.</text>
</comment>
<keyword evidence="2" id="KW-0812">Transmembrane</keyword>
<evidence type="ECO:0008006" key="6">
    <source>
        <dbReference type="Google" id="ProtNLM"/>
    </source>
</evidence>
<dbReference type="Proteomes" id="UP000037023">
    <property type="component" value="Unassembled WGS sequence"/>
</dbReference>
<accession>A0A0L8KR05</accession>
<dbReference type="PATRIC" id="fig|1938.6.peg.2994"/>
<evidence type="ECO:0000313" key="5">
    <source>
        <dbReference type="Proteomes" id="UP000037023"/>
    </source>
</evidence>
<feature type="signal peptide" evidence="3">
    <location>
        <begin position="1"/>
        <end position="27"/>
    </location>
</feature>
<dbReference type="EMBL" id="LGUP01000116">
    <property type="protein sequence ID" value="KOG28300.1"/>
    <property type="molecule type" value="Genomic_DNA"/>
</dbReference>
<protein>
    <recommendedName>
        <fullName evidence="6">Gram-positive cocci surface proteins LPxTG domain-containing protein</fullName>
    </recommendedName>
</protein>
<feature type="compositionally biased region" description="Low complexity" evidence="1">
    <location>
        <begin position="55"/>
        <end position="67"/>
    </location>
</feature>
<feature type="transmembrane region" description="Helical" evidence="2">
    <location>
        <begin position="337"/>
        <end position="358"/>
    </location>
</feature>
<feature type="region of interest" description="Disordered" evidence="1">
    <location>
        <begin position="55"/>
        <end position="108"/>
    </location>
</feature>
<evidence type="ECO:0000256" key="3">
    <source>
        <dbReference type="SAM" id="SignalP"/>
    </source>
</evidence>
<name>A0A0L8KR05_STRVR</name>
<sequence>MRTALRTAITTAALAGAVLAPAAGAFAATPAPAGTPTTAPAATSALTPVAPAAVAPATGTPKADGPATGTGTGTGTGTTEGSTGGTQDGQLGEQGPEETAGTSLGRRPLADGGYAELYRKSTGAYLADLHSPQGKLTGRLKADGGGAGDQFGSVFVILEADGAVKSWNNPLAGGDYNDVREGCTVTRYAAAPFQEVELALSNSPKGPVAKLIQDGKVIAVLDRGHDTALYGGARIKGLLDPAPAVPMLQMRVHGGPIPWDGVAFPAVPKNCATPSDTTPNTGTGTGTHQGATATPTAPAAQHATQTGTGAAAVAQTSVVPKGAVAAGPEPVAADHSLAFAGGAALAGAGAAGVALALFRRRGTAA</sequence>
<dbReference type="RefSeq" id="WP_033201538.1">
    <property type="nucleotide sequence ID" value="NZ_LGUP01000116.1"/>
</dbReference>
<keyword evidence="2" id="KW-0472">Membrane</keyword>
<keyword evidence="2" id="KW-1133">Transmembrane helix</keyword>
<evidence type="ECO:0000256" key="1">
    <source>
        <dbReference type="SAM" id="MobiDB-lite"/>
    </source>
</evidence>
<proteinExistence type="predicted"/>
<reference evidence="4 5" key="1">
    <citation type="submission" date="2015-06" db="EMBL/GenBank/DDBJ databases">
        <authorList>
            <person name="Hoefler B.C."/>
            <person name="Straight P.D."/>
        </authorList>
    </citation>
    <scope>NUCLEOTIDE SEQUENCE [LARGE SCALE GENOMIC DNA]</scope>
    <source>
        <strain evidence="4 5">NRRL 3427</strain>
    </source>
</reference>
<dbReference type="AlphaFoldDB" id="A0A0L8KR05"/>
<keyword evidence="3" id="KW-0732">Signal</keyword>
<evidence type="ECO:0000313" key="4">
    <source>
        <dbReference type="EMBL" id="KOG28300.1"/>
    </source>
</evidence>
<organism evidence="4 5">
    <name type="scientific">Streptomyces viridochromogenes</name>
    <dbReference type="NCBI Taxonomy" id="1938"/>
    <lineage>
        <taxon>Bacteria</taxon>
        <taxon>Bacillati</taxon>
        <taxon>Actinomycetota</taxon>
        <taxon>Actinomycetes</taxon>
        <taxon>Kitasatosporales</taxon>
        <taxon>Streptomycetaceae</taxon>
        <taxon>Streptomyces</taxon>
    </lineage>
</organism>
<dbReference type="OrthoDB" id="4335009at2"/>
<feature type="chain" id="PRO_5005585388" description="Gram-positive cocci surface proteins LPxTG domain-containing protein" evidence="3">
    <location>
        <begin position="28"/>
        <end position="365"/>
    </location>
</feature>
<gene>
    <name evidence="4" type="ORF">ADK34_13820</name>
</gene>
<feature type="compositionally biased region" description="Gly residues" evidence="1">
    <location>
        <begin position="68"/>
        <end position="87"/>
    </location>
</feature>
<evidence type="ECO:0000256" key="2">
    <source>
        <dbReference type="SAM" id="Phobius"/>
    </source>
</evidence>
<feature type="region of interest" description="Disordered" evidence="1">
    <location>
        <begin position="273"/>
        <end position="307"/>
    </location>
</feature>